<dbReference type="KEGG" id="crq:GCK72_002966"/>
<dbReference type="RefSeq" id="XP_053592365.1">
    <property type="nucleotide sequence ID" value="XM_053723720.1"/>
</dbReference>
<proteinExistence type="predicted"/>
<accession>A0A6A5HVF6</accession>
<dbReference type="GeneID" id="78773452"/>
<evidence type="ECO:0000313" key="1">
    <source>
        <dbReference type="EMBL" id="KAF1771141.1"/>
    </source>
</evidence>
<reference evidence="1 2" key="1">
    <citation type="submission" date="2019-12" db="EMBL/GenBank/DDBJ databases">
        <title>Chromosome-level assembly of the Caenorhabditis remanei genome.</title>
        <authorList>
            <person name="Teterina A.A."/>
            <person name="Willis J.H."/>
            <person name="Phillips P.C."/>
        </authorList>
    </citation>
    <scope>NUCLEOTIDE SEQUENCE [LARGE SCALE GENOMIC DNA]</scope>
    <source>
        <strain evidence="1 2">PX506</strain>
        <tissue evidence="1">Whole organism</tissue>
    </source>
</reference>
<comment type="caution">
    <text evidence="1">The sequence shown here is derived from an EMBL/GenBank/DDBJ whole genome shotgun (WGS) entry which is preliminary data.</text>
</comment>
<name>A0A6A5HVF6_CAERE</name>
<sequence>MSKRAPPANATGAESVNNTELANMQLRRELVKLEYYDPVSKRRILKKEFERFHCCMCKSTAFSHNRLVGHVSRCLSDGQNFKEMMLKSMEYTIQKNFGQ</sequence>
<dbReference type="AlphaFoldDB" id="A0A6A5HVF6"/>
<evidence type="ECO:0000313" key="2">
    <source>
        <dbReference type="Proteomes" id="UP000483820"/>
    </source>
</evidence>
<dbReference type="CTD" id="78773452"/>
<dbReference type="Proteomes" id="UP000483820">
    <property type="component" value="Chromosome I"/>
</dbReference>
<dbReference type="EMBL" id="WUAV01000001">
    <property type="protein sequence ID" value="KAF1771141.1"/>
    <property type="molecule type" value="Genomic_DNA"/>
</dbReference>
<organism evidence="1 2">
    <name type="scientific">Caenorhabditis remanei</name>
    <name type="common">Caenorhabditis vulgaris</name>
    <dbReference type="NCBI Taxonomy" id="31234"/>
    <lineage>
        <taxon>Eukaryota</taxon>
        <taxon>Metazoa</taxon>
        <taxon>Ecdysozoa</taxon>
        <taxon>Nematoda</taxon>
        <taxon>Chromadorea</taxon>
        <taxon>Rhabditida</taxon>
        <taxon>Rhabditina</taxon>
        <taxon>Rhabditomorpha</taxon>
        <taxon>Rhabditoidea</taxon>
        <taxon>Rhabditidae</taxon>
        <taxon>Peloderinae</taxon>
        <taxon>Caenorhabditis</taxon>
    </lineage>
</organism>
<gene>
    <name evidence="1" type="ORF">GCK72_002966</name>
</gene>
<protein>
    <submittedName>
        <fullName evidence="1">Uncharacterized protein</fullName>
    </submittedName>
</protein>